<dbReference type="AlphaFoldDB" id="A0AAJ7WWL5"/>
<sequence length="335" mass="37447">MMKRTSVQLPERKRFSLDKRWTRSYSEDLSGSVSSGVPIVLRLPREYRSFSVLSSSSAVLPTNSTCNCQVGILPLRNFLALMADDFKEGPGRVLTVNTEGPGGFMLISGGGFSMDGQHHTLVNYLPRKYVTRSLPEYTQYREAITSKPLAFFITVKAMRHGTPEDQDFAVLLNTRHPNMRHQLIKAMDNVIASISGESYVFEVSLENIVKDFFSSKEGYAKDIPLPGLRFTLQYETDALFDIAYWLGYNKRALVIKGTPAYLTCSSEEKRTRVKQLLEKMKEELVRPGSSGSLDSDNGMPRQPQKQDSILEEDEGAEDVFASSSPRASLVSSGNN</sequence>
<gene>
    <name evidence="3" type="primary">MEDAG</name>
</gene>
<reference evidence="3" key="1">
    <citation type="submission" date="2025-08" db="UniProtKB">
        <authorList>
            <consortium name="RefSeq"/>
        </authorList>
    </citation>
    <scope>IDENTIFICATION</scope>
    <source>
        <tissue evidence="3">Sperm</tissue>
    </source>
</reference>
<dbReference type="KEGG" id="pmrn:116943694"/>
<protein>
    <submittedName>
        <fullName evidence="3">Mesenteric estrogen-dependent adipogenesis protein</fullName>
    </submittedName>
</protein>
<dbReference type="RefSeq" id="XP_032812675.1">
    <property type="nucleotide sequence ID" value="XM_032956784.1"/>
</dbReference>
<feature type="compositionally biased region" description="Low complexity" evidence="1">
    <location>
        <begin position="322"/>
        <end position="335"/>
    </location>
</feature>
<evidence type="ECO:0000313" key="3">
    <source>
        <dbReference type="RefSeq" id="XP_032812675.1"/>
    </source>
</evidence>
<feature type="region of interest" description="Disordered" evidence="1">
    <location>
        <begin position="283"/>
        <end position="335"/>
    </location>
</feature>
<proteinExistence type="predicted"/>
<accession>A0AAJ7WWL5</accession>
<name>A0AAJ7WWL5_PETMA</name>
<dbReference type="CTD" id="84935"/>
<evidence type="ECO:0000256" key="1">
    <source>
        <dbReference type="SAM" id="MobiDB-lite"/>
    </source>
</evidence>
<organism evidence="2 3">
    <name type="scientific">Petromyzon marinus</name>
    <name type="common">Sea lamprey</name>
    <dbReference type="NCBI Taxonomy" id="7757"/>
    <lineage>
        <taxon>Eukaryota</taxon>
        <taxon>Metazoa</taxon>
        <taxon>Chordata</taxon>
        <taxon>Craniata</taxon>
        <taxon>Vertebrata</taxon>
        <taxon>Cyclostomata</taxon>
        <taxon>Hyperoartia</taxon>
        <taxon>Petromyzontiformes</taxon>
        <taxon>Petromyzontidae</taxon>
        <taxon>Petromyzon</taxon>
    </lineage>
</organism>
<evidence type="ECO:0000313" key="2">
    <source>
        <dbReference type="Proteomes" id="UP001318040"/>
    </source>
</evidence>
<keyword evidence="2" id="KW-1185">Reference proteome</keyword>
<dbReference type="Proteomes" id="UP001318040">
    <property type="component" value="Chromosome 18"/>
</dbReference>